<sequence>MRKGNETEIEIRMKMPGDVVPIHIPGVLITEGMSNTEIERAMILSSKLIVEHLVFKRALRYFPVEPRKIERNIKRKQGLNDLLTEEEND</sequence>
<evidence type="ECO:0000313" key="1">
    <source>
        <dbReference type="EMBL" id="KKL66107.1"/>
    </source>
</evidence>
<proteinExistence type="predicted"/>
<organism evidence="1">
    <name type="scientific">marine sediment metagenome</name>
    <dbReference type="NCBI Taxonomy" id="412755"/>
    <lineage>
        <taxon>unclassified sequences</taxon>
        <taxon>metagenomes</taxon>
        <taxon>ecological metagenomes</taxon>
    </lineage>
</organism>
<dbReference type="EMBL" id="LAZR01027311">
    <property type="protein sequence ID" value="KKL66107.1"/>
    <property type="molecule type" value="Genomic_DNA"/>
</dbReference>
<gene>
    <name evidence="1" type="ORF">LCGC14_2148260</name>
</gene>
<reference evidence="1" key="1">
    <citation type="journal article" date="2015" name="Nature">
        <title>Complex archaea that bridge the gap between prokaryotes and eukaryotes.</title>
        <authorList>
            <person name="Spang A."/>
            <person name="Saw J.H."/>
            <person name="Jorgensen S.L."/>
            <person name="Zaremba-Niedzwiedzka K."/>
            <person name="Martijn J."/>
            <person name="Lind A.E."/>
            <person name="van Eijk R."/>
            <person name="Schleper C."/>
            <person name="Guy L."/>
            <person name="Ettema T.J."/>
        </authorList>
    </citation>
    <scope>NUCLEOTIDE SEQUENCE</scope>
</reference>
<name>A0A0F9GSJ1_9ZZZZ</name>
<dbReference type="AlphaFoldDB" id="A0A0F9GSJ1"/>
<protein>
    <submittedName>
        <fullName evidence="1">Uncharacterized protein</fullName>
    </submittedName>
</protein>
<comment type="caution">
    <text evidence="1">The sequence shown here is derived from an EMBL/GenBank/DDBJ whole genome shotgun (WGS) entry which is preliminary data.</text>
</comment>
<accession>A0A0F9GSJ1</accession>